<evidence type="ECO:0000256" key="3">
    <source>
        <dbReference type="ARBA" id="ARBA00023159"/>
    </source>
</evidence>
<evidence type="ECO:0000313" key="7">
    <source>
        <dbReference type="Proteomes" id="UP000572680"/>
    </source>
</evidence>
<dbReference type="SUPFAM" id="SSF89082">
    <property type="entry name" value="Antibiotic binding domain of TipA-like multidrug resistance regulators"/>
    <property type="match status" value="1"/>
</dbReference>
<keyword evidence="4" id="KW-0804">Transcription</keyword>
<dbReference type="PANTHER" id="PTHR30204:SF90">
    <property type="entry name" value="HTH-TYPE TRANSCRIPTIONAL ACTIVATOR MTA"/>
    <property type="match status" value="1"/>
</dbReference>
<dbReference type="PANTHER" id="PTHR30204">
    <property type="entry name" value="REDOX-CYCLING DRUG-SENSING TRANSCRIPTIONAL ACTIVATOR SOXR"/>
    <property type="match status" value="1"/>
</dbReference>
<name>A0A7W3LID6_ACTNM</name>
<dbReference type="InterPro" id="IPR036244">
    <property type="entry name" value="TipA-like_antibiotic-bd"/>
</dbReference>
<feature type="domain" description="HTH merR-type" evidence="5">
    <location>
        <begin position="7"/>
        <end position="76"/>
    </location>
</feature>
<comment type="caution">
    <text evidence="6">The sequence shown here is derived from an EMBL/GenBank/DDBJ whole genome shotgun (WGS) entry which is preliminary data.</text>
</comment>
<dbReference type="Gene3D" id="1.10.1660.10">
    <property type="match status" value="1"/>
</dbReference>
<dbReference type="AlphaFoldDB" id="A0A7W3LID6"/>
<dbReference type="CDD" id="cd01106">
    <property type="entry name" value="HTH_TipAL-Mta"/>
    <property type="match status" value="1"/>
</dbReference>
<sequence length="258" mass="29292">MRTMTKGYSVGTVARMTGVTIRTLHHYDEIGLLEPSERTGTGYRRYDDADLERLQQILGYRELGFGLDEIRTILDARGGDTLALFRHQHALLTERIARLQRMVTALEHTMEAHLMGIALTPEERFEVFGDDDPSRYAEEAEQRWGGGDGWAESQRRVSSYTKRDWMRFKDEAAELTGRMVDAMRSGVAPGDPAAMDLAEEHRRHISTWFYDCTYEIHRGLAELYVTDERFTGTIDRAAAGLSAWLRDAILANADRAGS</sequence>
<dbReference type="GO" id="GO:0003677">
    <property type="term" value="F:DNA binding"/>
    <property type="evidence" value="ECO:0007669"/>
    <property type="project" value="UniProtKB-KW"/>
</dbReference>
<proteinExistence type="predicted"/>
<dbReference type="Proteomes" id="UP000572680">
    <property type="component" value="Unassembled WGS sequence"/>
</dbReference>
<reference evidence="6 7" key="1">
    <citation type="submission" date="2020-08" db="EMBL/GenBank/DDBJ databases">
        <title>Genomic Encyclopedia of Type Strains, Phase IV (KMG-IV): sequencing the most valuable type-strain genomes for metagenomic binning, comparative biology and taxonomic classification.</title>
        <authorList>
            <person name="Goeker M."/>
        </authorList>
    </citation>
    <scope>NUCLEOTIDE SEQUENCE [LARGE SCALE GENOMIC DNA]</scope>
    <source>
        <strain evidence="6 7">DSM 44197</strain>
    </source>
</reference>
<organism evidence="6 7">
    <name type="scientific">Actinomadura namibiensis</name>
    <dbReference type="NCBI Taxonomy" id="182080"/>
    <lineage>
        <taxon>Bacteria</taxon>
        <taxon>Bacillati</taxon>
        <taxon>Actinomycetota</taxon>
        <taxon>Actinomycetes</taxon>
        <taxon>Streptosporangiales</taxon>
        <taxon>Thermomonosporaceae</taxon>
        <taxon>Actinomadura</taxon>
    </lineage>
</organism>
<keyword evidence="2 6" id="KW-0238">DNA-binding</keyword>
<evidence type="ECO:0000256" key="2">
    <source>
        <dbReference type="ARBA" id="ARBA00023125"/>
    </source>
</evidence>
<keyword evidence="1" id="KW-0805">Transcription regulation</keyword>
<protein>
    <submittedName>
        <fullName evidence="6">DNA-binding transcriptional MerR regulator</fullName>
    </submittedName>
</protein>
<gene>
    <name evidence="6" type="ORF">HNR61_000230</name>
</gene>
<evidence type="ECO:0000259" key="5">
    <source>
        <dbReference type="PROSITE" id="PS50937"/>
    </source>
</evidence>
<dbReference type="InterPro" id="IPR000551">
    <property type="entry name" value="MerR-type_HTH_dom"/>
</dbReference>
<dbReference type="EMBL" id="JACJIA010000001">
    <property type="protein sequence ID" value="MBA8948632.1"/>
    <property type="molecule type" value="Genomic_DNA"/>
</dbReference>
<dbReference type="SMART" id="SM00422">
    <property type="entry name" value="HTH_MERR"/>
    <property type="match status" value="1"/>
</dbReference>
<keyword evidence="3" id="KW-0010">Activator</keyword>
<dbReference type="InterPro" id="IPR047057">
    <property type="entry name" value="MerR_fam"/>
</dbReference>
<evidence type="ECO:0000313" key="6">
    <source>
        <dbReference type="EMBL" id="MBA8948632.1"/>
    </source>
</evidence>
<dbReference type="InterPro" id="IPR012925">
    <property type="entry name" value="TipAS_dom"/>
</dbReference>
<dbReference type="Pfam" id="PF07739">
    <property type="entry name" value="TipAS"/>
    <property type="match status" value="1"/>
</dbReference>
<dbReference type="Pfam" id="PF13411">
    <property type="entry name" value="MerR_1"/>
    <property type="match status" value="1"/>
</dbReference>
<dbReference type="InterPro" id="IPR009061">
    <property type="entry name" value="DNA-bd_dom_put_sf"/>
</dbReference>
<dbReference type="PROSITE" id="PS00552">
    <property type="entry name" value="HTH_MERR_1"/>
    <property type="match status" value="1"/>
</dbReference>
<keyword evidence="7" id="KW-1185">Reference proteome</keyword>
<dbReference type="PRINTS" id="PR00040">
    <property type="entry name" value="HTHMERR"/>
</dbReference>
<evidence type="ECO:0000256" key="4">
    <source>
        <dbReference type="ARBA" id="ARBA00023163"/>
    </source>
</evidence>
<dbReference type="PROSITE" id="PS50937">
    <property type="entry name" value="HTH_MERR_2"/>
    <property type="match status" value="1"/>
</dbReference>
<dbReference type="Gene3D" id="1.10.490.50">
    <property type="entry name" value="Antibiotic binding domain of TipA-like multidrug resistance regulators"/>
    <property type="match status" value="1"/>
</dbReference>
<evidence type="ECO:0000256" key="1">
    <source>
        <dbReference type="ARBA" id="ARBA00023015"/>
    </source>
</evidence>
<dbReference type="GO" id="GO:0003700">
    <property type="term" value="F:DNA-binding transcription factor activity"/>
    <property type="evidence" value="ECO:0007669"/>
    <property type="project" value="InterPro"/>
</dbReference>
<accession>A0A7W3LID6</accession>
<dbReference type="SUPFAM" id="SSF46955">
    <property type="entry name" value="Putative DNA-binding domain"/>
    <property type="match status" value="1"/>
</dbReference>